<name>A0A975GMW8_9BACT</name>
<evidence type="ECO:0000313" key="1">
    <source>
        <dbReference type="EMBL" id="QTA86263.1"/>
    </source>
</evidence>
<sequence>MRQTENAQDYAAKFGMSQWRNCTLTSAQKWELKHLDCLTILSHPDCNRRPRIRTGSADPVFFKETGARGLFCMIAKSPPVGNFTPP</sequence>
<dbReference type="Proteomes" id="UP000663722">
    <property type="component" value="Chromosome"/>
</dbReference>
<dbReference type="AlphaFoldDB" id="A0A975GMW8"/>
<organism evidence="1 2">
    <name type="scientific">Desulfonema magnum</name>
    <dbReference type="NCBI Taxonomy" id="45655"/>
    <lineage>
        <taxon>Bacteria</taxon>
        <taxon>Pseudomonadati</taxon>
        <taxon>Thermodesulfobacteriota</taxon>
        <taxon>Desulfobacteria</taxon>
        <taxon>Desulfobacterales</taxon>
        <taxon>Desulfococcaceae</taxon>
        <taxon>Desulfonema</taxon>
    </lineage>
</organism>
<gene>
    <name evidence="1" type="ORF">dnm_022840</name>
</gene>
<accession>A0A975GMW8</accession>
<reference evidence="1" key="1">
    <citation type="journal article" date="2021" name="Microb. Physiol.">
        <title>Proteogenomic Insights into the Physiology of Marine, Sulfate-Reducing, Filamentous Desulfonema limicola and Desulfonema magnum.</title>
        <authorList>
            <person name="Schnaars V."/>
            <person name="Wohlbrand L."/>
            <person name="Scheve S."/>
            <person name="Hinrichs C."/>
            <person name="Reinhardt R."/>
            <person name="Rabus R."/>
        </authorList>
    </citation>
    <scope>NUCLEOTIDE SEQUENCE</scope>
    <source>
        <strain evidence="1">4be13</strain>
    </source>
</reference>
<evidence type="ECO:0000313" key="2">
    <source>
        <dbReference type="Proteomes" id="UP000663722"/>
    </source>
</evidence>
<proteinExistence type="predicted"/>
<protein>
    <submittedName>
        <fullName evidence="1">Uncharacterized protein</fullName>
    </submittedName>
</protein>
<dbReference type="KEGG" id="dmm:dnm_022840"/>
<dbReference type="EMBL" id="CP061800">
    <property type="protein sequence ID" value="QTA86263.1"/>
    <property type="molecule type" value="Genomic_DNA"/>
</dbReference>
<keyword evidence="2" id="KW-1185">Reference proteome</keyword>